<dbReference type="EMBL" id="CP002691">
    <property type="protein sequence ID" value="AEE52380.1"/>
    <property type="molecule type" value="Genomic_DNA"/>
</dbReference>
<accession>F4KTG6</accession>
<dbReference type="KEGG" id="hhy:Halhy_4540"/>
<proteinExistence type="predicted"/>
<evidence type="ECO:0000313" key="3">
    <source>
        <dbReference type="EMBL" id="AEE52380.1"/>
    </source>
</evidence>
<keyword evidence="1" id="KW-0732">Signal</keyword>
<dbReference type="AlphaFoldDB" id="F4KTG6"/>
<dbReference type="HOGENOM" id="CLU_109783_0_0_10"/>
<dbReference type="InterPro" id="IPR021796">
    <property type="entry name" value="Tll0287-like_dom"/>
</dbReference>
<evidence type="ECO:0000256" key="1">
    <source>
        <dbReference type="SAM" id="SignalP"/>
    </source>
</evidence>
<reference key="2">
    <citation type="submission" date="2011-04" db="EMBL/GenBank/DDBJ databases">
        <title>Complete sequence of chromosome of Haliscomenobacter hydrossis DSM 1100.</title>
        <authorList>
            <consortium name="US DOE Joint Genome Institute (JGI-PGF)"/>
            <person name="Lucas S."/>
            <person name="Han J."/>
            <person name="Lapidus A."/>
            <person name="Bruce D."/>
            <person name="Goodwin L."/>
            <person name="Pitluck S."/>
            <person name="Peters L."/>
            <person name="Kyrpides N."/>
            <person name="Mavromatis K."/>
            <person name="Ivanova N."/>
            <person name="Ovchinnikova G."/>
            <person name="Pagani I."/>
            <person name="Daligault H."/>
            <person name="Detter J.C."/>
            <person name="Han C."/>
            <person name="Land M."/>
            <person name="Hauser L."/>
            <person name="Markowitz V."/>
            <person name="Cheng J.-F."/>
            <person name="Hugenholtz P."/>
            <person name="Woyke T."/>
            <person name="Wu D."/>
            <person name="Verbarg S."/>
            <person name="Frueling A."/>
            <person name="Brambilla E."/>
            <person name="Klenk H.-P."/>
            <person name="Eisen J.A."/>
        </authorList>
    </citation>
    <scope>NUCLEOTIDE SEQUENCE</scope>
    <source>
        <strain>DSM 1100</strain>
    </source>
</reference>
<dbReference type="Pfam" id="PF11845">
    <property type="entry name" value="Tll0287-like"/>
    <property type="match status" value="1"/>
</dbReference>
<evidence type="ECO:0000313" key="4">
    <source>
        <dbReference type="Proteomes" id="UP000008461"/>
    </source>
</evidence>
<organism evidence="3 4">
    <name type="scientific">Haliscomenobacter hydrossis (strain ATCC 27775 / DSM 1100 / LMG 10767 / O)</name>
    <dbReference type="NCBI Taxonomy" id="760192"/>
    <lineage>
        <taxon>Bacteria</taxon>
        <taxon>Pseudomonadati</taxon>
        <taxon>Bacteroidota</taxon>
        <taxon>Saprospiria</taxon>
        <taxon>Saprospirales</taxon>
        <taxon>Haliscomenobacteraceae</taxon>
        <taxon>Haliscomenobacter</taxon>
    </lineage>
</organism>
<dbReference type="PROSITE" id="PS51257">
    <property type="entry name" value="PROKAR_LIPOPROTEIN"/>
    <property type="match status" value="1"/>
</dbReference>
<evidence type="ECO:0000259" key="2">
    <source>
        <dbReference type="Pfam" id="PF11845"/>
    </source>
</evidence>
<gene>
    <name evidence="3" type="ordered locus">Halhy_4540</name>
</gene>
<sequence length="199" mass="22028">MRINPTTILLFFLAIGFGVSACAPAKQPTALNEQEQKAYLTRGQTLAQTSFAALSSRLMAAIETGGIPHAVTYCNTAALPLIDSLSKQHKASIRRTSLKVRNPMDAPQDWEKEVLLSYQQQLAEGKRPAPIVKMLDKKRVAFASPIFMAQPCLKCHGVLGQTLSSDNYQVVKQLYPKDQAIGYVDGDWRGMWSITFVRN</sequence>
<feature type="signal peptide" evidence="1">
    <location>
        <begin position="1"/>
        <end position="25"/>
    </location>
</feature>
<name>F4KTG6_HALH1</name>
<dbReference type="RefSeq" id="WP_013766918.1">
    <property type="nucleotide sequence ID" value="NC_015510.1"/>
</dbReference>
<dbReference type="STRING" id="760192.Halhy_4540"/>
<reference evidence="3 4" key="1">
    <citation type="journal article" date="2011" name="Stand. Genomic Sci.">
        <title>Complete genome sequence of Haliscomenobacter hydrossis type strain (O).</title>
        <authorList>
            <consortium name="US DOE Joint Genome Institute (JGI-PGF)"/>
            <person name="Daligault H."/>
            <person name="Lapidus A."/>
            <person name="Zeytun A."/>
            <person name="Nolan M."/>
            <person name="Lucas S."/>
            <person name="Del Rio T.G."/>
            <person name="Tice H."/>
            <person name="Cheng J.F."/>
            <person name="Tapia R."/>
            <person name="Han C."/>
            <person name="Goodwin L."/>
            <person name="Pitluck S."/>
            <person name="Liolios K."/>
            <person name="Pagani I."/>
            <person name="Ivanova N."/>
            <person name="Huntemann M."/>
            <person name="Mavromatis K."/>
            <person name="Mikhailova N."/>
            <person name="Pati A."/>
            <person name="Chen A."/>
            <person name="Palaniappan K."/>
            <person name="Land M."/>
            <person name="Hauser L."/>
            <person name="Brambilla E.M."/>
            <person name="Rohde M."/>
            <person name="Verbarg S."/>
            <person name="Goker M."/>
            <person name="Bristow J."/>
            <person name="Eisen J.A."/>
            <person name="Markowitz V."/>
            <person name="Hugenholtz P."/>
            <person name="Kyrpides N.C."/>
            <person name="Klenk H.P."/>
            <person name="Woyke T."/>
        </authorList>
    </citation>
    <scope>NUCLEOTIDE SEQUENCE [LARGE SCALE GENOMIC DNA]</scope>
    <source>
        <strain evidence="4">ATCC 27775 / DSM 1100 / LMG 10767 / O</strain>
    </source>
</reference>
<feature type="domain" description="Tll0287-like" evidence="2">
    <location>
        <begin position="40"/>
        <end position="195"/>
    </location>
</feature>
<protein>
    <recommendedName>
        <fullName evidence="2">Tll0287-like domain-containing protein</fullName>
    </recommendedName>
</protein>
<dbReference type="eggNOG" id="COG3258">
    <property type="taxonomic scope" value="Bacteria"/>
</dbReference>
<feature type="chain" id="PRO_5003312068" description="Tll0287-like domain-containing protein" evidence="1">
    <location>
        <begin position="26"/>
        <end position="199"/>
    </location>
</feature>
<dbReference type="Proteomes" id="UP000008461">
    <property type="component" value="Chromosome"/>
</dbReference>
<dbReference type="OrthoDB" id="1494333at2"/>
<keyword evidence="4" id="KW-1185">Reference proteome</keyword>